<dbReference type="Proteomes" id="UP000216943">
    <property type="component" value="Unassembled WGS sequence"/>
</dbReference>
<dbReference type="EMBL" id="NQNY01000007">
    <property type="protein sequence ID" value="PAK21330.1"/>
    <property type="molecule type" value="Genomic_DNA"/>
</dbReference>
<comment type="caution">
    <text evidence="1">The sequence shown here is derived from an EMBL/GenBank/DDBJ whole genome shotgun (WGS) entry which is preliminary data.</text>
</comment>
<organism evidence="1 2">
    <name type="scientific">Mycoplasmopsis agassizii</name>
    <dbReference type="NCBI Taxonomy" id="33922"/>
    <lineage>
        <taxon>Bacteria</taxon>
        <taxon>Bacillati</taxon>
        <taxon>Mycoplasmatota</taxon>
        <taxon>Mycoplasmoidales</taxon>
        <taxon>Metamycoplasmataceae</taxon>
        <taxon>Mycoplasmopsis</taxon>
    </lineage>
</organism>
<evidence type="ECO:0000313" key="2">
    <source>
        <dbReference type="Proteomes" id="UP000216943"/>
    </source>
</evidence>
<dbReference type="AlphaFoldDB" id="A0A269TJG6"/>
<sequence>MQWWQKWTLEKIKESATATVSILRHEMKQMEKRQEKKFDAKLEKAAHEIRSEMKEGFAKA</sequence>
<evidence type="ECO:0000313" key="1">
    <source>
        <dbReference type="EMBL" id="PAK21330.1"/>
    </source>
</evidence>
<reference evidence="2" key="1">
    <citation type="submission" date="2017-08" db="EMBL/GenBank/DDBJ databases">
        <authorList>
            <person name="Alvarez-Ponce D."/>
            <person name="Weitzman C.L."/>
            <person name="Tillett R.L."/>
            <person name="Sandmeier F.C."/>
            <person name="Tracy C.R."/>
        </authorList>
    </citation>
    <scope>NUCLEOTIDE SEQUENCE [LARGE SCALE GENOMIC DNA]</scope>
    <source>
        <strain evidence="2">723</strain>
    </source>
</reference>
<gene>
    <name evidence="1" type="ORF">CJJ23_02745</name>
</gene>
<name>A0A269TJG6_9BACT</name>
<protein>
    <submittedName>
        <fullName evidence="1">Uncharacterized protein</fullName>
    </submittedName>
</protein>
<dbReference type="RefSeq" id="WP_095334835.1">
    <property type="nucleotide sequence ID" value="NZ_NQNY01000007.1"/>
</dbReference>
<accession>A0A269TJG6</accession>
<proteinExistence type="predicted"/>